<evidence type="ECO:0000313" key="5">
    <source>
        <dbReference type="Proteomes" id="UP000186684"/>
    </source>
</evidence>
<evidence type="ECO:0000313" key="4">
    <source>
        <dbReference type="EMBL" id="SIT05495.1"/>
    </source>
</evidence>
<feature type="transmembrane region" description="Helical" evidence="2">
    <location>
        <begin position="110"/>
        <end position="131"/>
    </location>
</feature>
<keyword evidence="1" id="KW-0997">Cell inner membrane</keyword>
<feature type="transmembrane region" description="Helical" evidence="2">
    <location>
        <begin position="564"/>
        <end position="583"/>
    </location>
</feature>
<evidence type="ECO:0000259" key="3">
    <source>
        <dbReference type="Pfam" id="PF06808"/>
    </source>
</evidence>
<feature type="transmembrane region" description="Helical" evidence="2">
    <location>
        <begin position="208"/>
        <end position="231"/>
    </location>
</feature>
<reference evidence="5" key="1">
    <citation type="submission" date="2017-01" db="EMBL/GenBank/DDBJ databases">
        <authorList>
            <person name="Varghese N."/>
            <person name="Submissions S."/>
        </authorList>
    </citation>
    <scope>NUCLEOTIDE SEQUENCE [LARGE SCALE GENOMIC DNA]</scope>
    <source>
        <strain evidence="5">DSM 29430</strain>
    </source>
</reference>
<dbReference type="InterPro" id="IPR010656">
    <property type="entry name" value="DctM"/>
</dbReference>
<dbReference type="PANTHER" id="PTHR43849">
    <property type="entry name" value="BLL3936 PROTEIN"/>
    <property type="match status" value="1"/>
</dbReference>
<name>A0A1N7P4D5_9RHOB</name>
<evidence type="ECO:0000256" key="1">
    <source>
        <dbReference type="RuleBase" id="RU369079"/>
    </source>
</evidence>
<feature type="transmembrane region" description="Helical" evidence="2">
    <location>
        <begin position="177"/>
        <end position="196"/>
    </location>
</feature>
<keyword evidence="1" id="KW-0813">Transport</keyword>
<feature type="domain" description="TRAP C4-dicarboxylate transport system permease DctM subunit" evidence="3">
    <location>
        <begin position="96"/>
        <end position="531"/>
    </location>
</feature>
<sequence>MVCVSVAWAAGLHRALRLSVYTEQFLAAVLALALAYVFLTKPVRRLPKGPGRAVDLALAGTALAGGLWLAIYYPDLSLAAAINPMDALWVSVAVIVTLIFALFRVAGWPLTGIVLAFAAYGLWGSALPGQFQALPVSPQRLASQLALDTGGVLGTPLAIAATVVVIFVAFGRLLDHFGGAAFFTDLAAAIMGGFRGGAAKISIVASSLFGAISGSAVSNVATTGIVTIPLMRRSGFRAETAGGIEAVASTGGQLTPPVMGAAAFLMAEFLNIPYSEVVLAALIPAALYYFALFLQADLTAARDGISGMPADERPNTGRVLKSGWLFILPFVALIWALFALNYRPATAGLVACGALVLIGLLLPRAWTRLRPDRLVAAIAAGGPSFAQIVVITAAAGIVIGVLNETGLSFGMTSYLVTFAREDALSLLFLAAFVSIVLGMGMPTIAVYVLLAALVAPALTRLGIEPTAAHLFVLYFGMMSMITPPVAIAAFAAAALTGAGPMRTAFAALRFGWPAFVLPFSFAYNPALILKGSIAAAAVSMILAIAGVGMISIALAGWMTKPLGWVSRTLLGLVGGALILWPVLI</sequence>
<feature type="transmembrane region" description="Helical" evidence="2">
    <location>
        <begin position="85"/>
        <end position="103"/>
    </location>
</feature>
<feature type="transmembrane region" description="Helical" evidence="2">
    <location>
        <begin position="25"/>
        <end position="41"/>
    </location>
</feature>
<feature type="transmembrane region" description="Helical" evidence="2">
    <location>
        <begin position="53"/>
        <end position="73"/>
    </location>
</feature>
<organism evidence="4 5">
    <name type="scientific">Roseivivax lentus</name>
    <dbReference type="NCBI Taxonomy" id="633194"/>
    <lineage>
        <taxon>Bacteria</taxon>
        <taxon>Pseudomonadati</taxon>
        <taxon>Pseudomonadota</taxon>
        <taxon>Alphaproteobacteria</taxon>
        <taxon>Rhodobacterales</taxon>
        <taxon>Roseobacteraceae</taxon>
        <taxon>Roseivivax</taxon>
    </lineage>
</organism>
<feature type="transmembrane region" description="Helical" evidence="2">
    <location>
        <begin position="501"/>
        <end position="521"/>
    </location>
</feature>
<feature type="transmembrane region" description="Helical" evidence="2">
    <location>
        <begin position="471"/>
        <end position="495"/>
    </location>
</feature>
<comment type="subcellular location">
    <subcellularLocation>
        <location evidence="1">Cell inner membrane</location>
        <topology evidence="1">Multi-pass membrane protein</topology>
    </subcellularLocation>
</comment>
<feature type="transmembrane region" description="Helical" evidence="2">
    <location>
        <begin position="423"/>
        <end position="450"/>
    </location>
</feature>
<keyword evidence="5" id="KW-1185">Reference proteome</keyword>
<dbReference type="STRING" id="633194.SAMN05421759_11292"/>
<keyword evidence="2" id="KW-0812">Transmembrane</keyword>
<dbReference type="Proteomes" id="UP000186684">
    <property type="component" value="Unassembled WGS sequence"/>
</dbReference>
<comment type="function">
    <text evidence="1">Part of the tripartite ATP-independent periplasmic (TRAP) transport system.</text>
</comment>
<keyword evidence="2" id="KW-0472">Membrane</keyword>
<feature type="transmembrane region" description="Helical" evidence="2">
    <location>
        <begin position="151"/>
        <end position="170"/>
    </location>
</feature>
<dbReference type="Pfam" id="PF06808">
    <property type="entry name" value="DctM"/>
    <property type="match status" value="1"/>
</dbReference>
<dbReference type="AlphaFoldDB" id="A0A1N7P4D5"/>
<accession>A0A1N7P4D5</accession>
<feature type="transmembrane region" description="Helical" evidence="2">
    <location>
        <begin position="319"/>
        <end position="338"/>
    </location>
</feature>
<dbReference type="PANTHER" id="PTHR43849:SF2">
    <property type="entry name" value="BLL3936 PROTEIN"/>
    <property type="match status" value="1"/>
</dbReference>
<gene>
    <name evidence="4" type="ORF">SAMN05421759_11292</name>
</gene>
<feature type="transmembrane region" description="Helical" evidence="2">
    <location>
        <begin position="277"/>
        <end position="298"/>
    </location>
</feature>
<feature type="transmembrane region" description="Helical" evidence="2">
    <location>
        <begin position="533"/>
        <end position="558"/>
    </location>
</feature>
<feature type="transmembrane region" description="Helical" evidence="2">
    <location>
        <begin position="374"/>
        <end position="403"/>
    </location>
</feature>
<proteinExistence type="predicted"/>
<dbReference type="GO" id="GO:0005886">
    <property type="term" value="C:plasma membrane"/>
    <property type="evidence" value="ECO:0007669"/>
    <property type="project" value="UniProtKB-SubCell"/>
</dbReference>
<dbReference type="NCBIfam" id="TIGR02123">
    <property type="entry name" value="TRAP_fused"/>
    <property type="match status" value="1"/>
</dbReference>
<feature type="transmembrane region" description="Helical" evidence="2">
    <location>
        <begin position="344"/>
        <end position="362"/>
    </location>
</feature>
<dbReference type="GO" id="GO:0022857">
    <property type="term" value="F:transmembrane transporter activity"/>
    <property type="evidence" value="ECO:0007669"/>
    <property type="project" value="UniProtKB-UniRule"/>
</dbReference>
<dbReference type="EMBL" id="FTOQ01000012">
    <property type="protein sequence ID" value="SIT05495.1"/>
    <property type="molecule type" value="Genomic_DNA"/>
</dbReference>
<protein>
    <submittedName>
        <fullName evidence="4">TRAP transporter, 4TM/12TM fusion protein</fullName>
    </submittedName>
</protein>
<evidence type="ECO:0000256" key="2">
    <source>
        <dbReference type="SAM" id="Phobius"/>
    </source>
</evidence>
<keyword evidence="2" id="KW-1133">Transmembrane helix</keyword>
<dbReference type="InterPro" id="IPR011853">
    <property type="entry name" value="TRAP_DctM-Dct_fused"/>
</dbReference>
<keyword evidence="1" id="KW-1003">Cell membrane</keyword>